<keyword evidence="3" id="KW-1185">Reference proteome</keyword>
<name>A0ABV6A1K0_9PSEU</name>
<gene>
    <name evidence="2" type="ORF">ACFFQA_24005</name>
</gene>
<feature type="chain" id="PRO_5047262978" evidence="1">
    <location>
        <begin position="26"/>
        <end position="174"/>
    </location>
</feature>
<sequence length="174" mass="18940">MKRKSAVAALMGLAMMVLGTATANAAAPPRLQPLGDVVVSDSITAYAGPRIGSSHVTRCKIEVQARFRTDISPVTVRFAGRNDCSRALYQTGRARLLNETRAIEKSAPAFPIGMKTRAVSQSTYQQFSRGLERTVQHHTVVRAPLGQVWKVVPQGCRGKNTTRLTCTLEQSFIV</sequence>
<keyword evidence="1" id="KW-0732">Signal</keyword>
<evidence type="ECO:0000256" key="1">
    <source>
        <dbReference type="SAM" id="SignalP"/>
    </source>
</evidence>
<evidence type="ECO:0000313" key="3">
    <source>
        <dbReference type="Proteomes" id="UP001589693"/>
    </source>
</evidence>
<comment type="caution">
    <text evidence="2">The sequence shown here is derived from an EMBL/GenBank/DDBJ whole genome shotgun (WGS) entry which is preliminary data.</text>
</comment>
<proteinExistence type="predicted"/>
<dbReference type="EMBL" id="JBHLZU010000019">
    <property type="protein sequence ID" value="MFB9907011.1"/>
    <property type="molecule type" value="Genomic_DNA"/>
</dbReference>
<accession>A0ABV6A1K0</accession>
<organism evidence="2 3">
    <name type="scientific">Allokutzneria oryzae</name>
    <dbReference type="NCBI Taxonomy" id="1378989"/>
    <lineage>
        <taxon>Bacteria</taxon>
        <taxon>Bacillati</taxon>
        <taxon>Actinomycetota</taxon>
        <taxon>Actinomycetes</taxon>
        <taxon>Pseudonocardiales</taxon>
        <taxon>Pseudonocardiaceae</taxon>
        <taxon>Allokutzneria</taxon>
    </lineage>
</organism>
<protein>
    <submittedName>
        <fullName evidence="2">Uncharacterized protein</fullName>
    </submittedName>
</protein>
<dbReference type="RefSeq" id="WP_377856372.1">
    <property type="nucleotide sequence ID" value="NZ_JBHLZU010000019.1"/>
</dbReference>
<dbReference type="Proteomes" id="UP001589693">
    <property type="component" value="Unassembled WGS sequence"/>
</dbReference>
<reference evidence="2 3" key="1">
    <citation type="submission" date="2024-09" db="EMBL/GenBank/DDBJ databases">
        <authorList>
            <person name="Sun Q."/>
            <person name="Mori K."/>
        </authorList>
    </citation>
    <scope>NUCLEOTIDE SEQUENCE [LARGE SCALE GENOMIC DNA]</scope>
    <source>
        <strain evidence="2 3">TBRC 7907</strain>
    </source>
</reference>
<evidence type="ECO:0000313" key="2">
    <source>
        <dbReference type="EMBL" id="MFB9907011.1"/>
    </source>
</evidence>
<feature type="signal peptide" evidence="1">
    <location>
        <begin position="1"/>
        <end position="25"/>
    </location>
</feature>